<proteinExistence type="predicted"/>
<dbReference type="Proteomes" id="UP000297890">
    <property type="component" value="Unassembled WGS sequence"/>
</dbReference>
<dbReference type="EMBL" id="SRIO01000005">
    <property type="protein sequence ID" value="TFZ83058.1"/>
    <property type="molecule type" value="Genomic_DNA"/>
</dbReference>
<organism evidence="1 2">
    <name type="scientific">Candidatus Macondimonas diazotrophica</name>
    <dbReference type="NCBI Taxonomy" id="2305248"/>
    <lineage>
        <taxon>Bacteria</taxon>
        <taxon>Pseudomonadati</taxon>
        <taxon>Pseudomonadota</taxon>
        <taxon>Gammaproteobacteria</taxon>
        <taxon>Chromatiales</taxon>
        <taxon>Ectothiorhodospiraceae</taxon>
        <taxon>Candidatus Macondimonas</taxon>
    </lineage>
</organism>
<sequence>MLLQRLEGGEASGEWLHDWLVARRRHTRQTRAQRHSQVSQLDPLVAKAARPRPVECALPEVTR</sequence>
<evidence type="ECO:0000313" key="1">
    <source>
        <dbReference type="EMBL" id="TFZ83058.1"/>
    </source>
</evidence>
<dbReference type="RefSeq" id="WP_135281358.1">
    <property type="nucleotide sequence ID" value="NZ_SRIO01000005.1"/>
</dbReference>
<comment type="caution">
    <text evidence="1">The sequence shown here is derived from an EMBL/GenBank/DDBJ whole genome shotgun (WGS) entry which is preliminary data.</text>
</comment>
<gene>
    <name evidence="1" type="ORF">E4680_05345</name>
</gene>
<evidence type="ECO:0000313" key="2">
    <source>
        <dbReference type="Proteomes" id="UP000297890"/>
    </source>
</evidence>
<name>A0A4Z0FBI3_9GAMM</name>
<dbReference type="AlphaFoldDB" id="A0A4Z0FBI3"/>
<accession>A0A4Z0FBI3</accession>
<keyword evidence="2" id="KW-1185">Reference proteome</keyword>
<reference evidence="1 2" key="1">
    <citation type="journal article" date="2019" name="ISME J.">
        <title>Candidatus Macondimonas diazotrophica, a novel gammaproteobacterial genus dominating crude-oil-contaminated coastal sediments.</title>
        <authorList>
            <person name="Karthikeyan S."/>
            <person name="Konstantinidis K."/>
        </authorList>
    </citation>
    <scope>NUCLEOTIDE SEQUENCE [LARGE SCALE GENOMIC DNA]</scope>
    <source>
        <strain evidence="1 2">KTK01</strain>
    </source>
</reference>
<protein>
    <submittedName>
        <fullName evidence="1">Uncharacterized protein</fullName>
    </submittedName>
</protein>